<keyword evidence="4" id="KW-0670">Pyruvate</keyword>
<dbReference type="Proteomes" id="UP000607197">
    <property type="component" value="Unassembled WGS sequence"/>
</dbReference>
<gene>
    <name evidence="4" type="ORF">GCM10009039_03340</name>
</gene>
<feature type="compositionally biased region" description="Basic and acidic residues" evidence="2">
    <location>
        <begin position="326"/>
        <end position="346"/>
    </location>
</feature>
<dbReference type="CDD" id="cd02000">
    <property type="entry name" value="TPP_E1_PDC_ADC_BCADC"/>
    <property type="match status" value="1"/>
</dbReference>
<keyword evidence="5" id="KW-1185">Reference proteome</keyword>
<dbReference type="EMBL" id="BMPG01000001">
    <property type="protein sequence ID" value="GGL48453.1"/>
    <property type="molecule type" value="Genomic_DNA"/>
</dbReference>
<organism evidence="4 5">
    <name type="scientific">Halocalculus aciditolerans</name>
    <dbReference type="NCBI Taxonomy" id="1383812"/>
    <lineage>
        <taxon>Archaea</taxon>
        <taxon>Methanobacteriati</taxon>
        <taxon>Methanobacteriota</taxon>
        <taxon>Stenosarchaea group</taxon>
        <taxon>Halobacteria</taxon>
        <taxon>Halobacteriales</taxon>
        <taxon>Halobacteriaceae</taxon>
        <taxon>Halocalculus</taxon>
    </lineage>
</organism>
<dbReference type="AlphaFoldDB" id="A0A830F7J3"/>
<dbReference type="PANTHER" id="PTHR43380:SF1">
    <property type="entry name" value="2-OXOISOVALERATE DEHYDROGENASE SUBUNIT ALPHA, MITOCHONDRIAL"/>
    <property type="match status" value="1"/>
</dbReference>
<dbReference type="GO" id="GO:0009083">
    <property type="term" value="P:branched-chain amino acid catabolic process"/>
    <property type="evidence" value="ECO:0007669"/>
    <property type="project" value="TreeGrafter"/>
</dbReference>
<keyword evidence="1" id="KW-0560">Oxidoreductase</keyword>
<feature type="domain" description="Dehydrogenase E1 component" evidence="3">
    <location>
        <begin position="42"/>
        <end position="336"/>
    </location>
</feature>
<evidence type="ECO:0000313" key="4">
    <source>
        <dbReference type="EMBL" id="GGL48453.1"/>
    </source>
</evidence>
<feature type="compositionally biased region" description="Basic and acidic residues" evidence="2">
    <location>
        <begin position="355"/>
        <end position="365"/>
    </location>
</feature>
<dbReference type="Gene3D" id="3.40.50.970">
    <property type="match status" value="1"/>
</dbReference>
<protein>
    <submittedName>
        <fullName evidence="4">Pyruvate dehydrogenase (Acetyl-transferring) E1 component subunit alpha</fullName>
    </submittedName>
</protein>
<feature type="region of interest" description="Disordered" evidence="2">
    <location>
        <begin position="326"/>
        <end position="377"/>
    </location>
</feature>
<dbReference type="RefSeq" id="WP_188975198.1">
    <property type="nucleotide sequence ID" value="NZ_BMPG01000001.1"/>
</dbReference>
<name>A0A830F7J3_9EURY</name>
<dbReference type="OrthoDB" id="25266at2157"/>
<dbReference type="InterPro" id="IPR029061">
    <property type="entry name" value="THDP-binding"/>
</dbReference>
<evidence type="ECO:0000259" key="3">
    <source>
        <dbReference type="Pfam" id="PF00676"/>
    </source>
</evidence>
<dbReference type="PANTHER" id="PTHR43380">
    <property type="entry name" value="2-OXOISOVALERATE DEHYDROGENASE SUBUNIT ALPHA, MITOCHONDRIAL"/>
    <property type="match status" value="1"/>
</dbReference>
<sequence>MALWSERRPSDDFHRVLAPDGSLVGDPPELGDDELKRLYRSFLQTRRLEEKLLRMQRRGEISIIARSLGEEAVALGSAAALAAGDWCFPTYRQTAARAYWGSPVDRSVASLMGAETETVNEHLPPDEEGEGVVFTPPYVPLTVNVTNAVGSAMADRFRGTDTVSLAYVGEGSTSEGDFHEALNFAGVYDAPVVTVCQNNQWAISVPAHRQTAAETFAQKADAHGVPHERVDGNDVLAMYEATKEAVKNARDGGGPAFIEAVTYRRVEHNTADEPGVYRDEEEAEYWAERDPLDRFDAYLRREGVIDDDWVEAVGADVDAEVQAGVERAREVPESDPERMFDNHLHGEPSWTARHQRAELRAEQRGENPFTDFDGSGL</sequence>
<evidence type="ECO:0000313" key="5">
    <source>
        <dbReference type="Proteomes" id="UP000607197"/>
    </source>
</evidence>
<reference evidence="4" key="1">
    <citation type="journal article" date="2014" name="Int. J. Syst. Evol. Microbiol.">
        <title>Complete genome sequence of Corynebacterium casei LMG S-19264T (=DSM 44701T), isolated from a smear-ripened cheese.</title>
        <authorList>
            <consortium name="US DOE Joint Genome Institute (JGI-PGF)"/>
            <person name="Walter F."/>
            <person name="Albersmeier A."/>
            <person name="Kalinowski J."/>
            <person name="Ruckert C."/>
        </authorList>
    </citation>
    <scope>NUCLEOTIDE SEQUENCE</scope>
    <source>
        <strain evidence="4">JCM 19596</strain>
    </source>
</reference>
<evidence type="ECO:0000256" key="1">
    <source>
        <dbReference type="ARBA" id="ARBA00023002"/>
    </source>
</evidence>
<accession>A0A830F7J3</accession>
<dbReference type="InterPro" id="IPR050771">
    <property type="entry name" value="Alpha-ketoacid_DH_E1_comp"/>
</dbReference>
<dbReference type="GO" id="GO:0044272">
    <property type="term" value="P:sulfur compound biosynthetic process"/>
    <property type="evidence" value="ECO:0007669"/>
    <property type="project" value="UniProtKB-ARBA"/>
</dbReference>
<dbReference type="SUPFAM" id="SSF52518">
    <property type="entry name" value="Thiamin diphosphate-binding fold (THDP-binding)"/>
    <property type="match status" value="1"/>
</dbReference>
<comment type="caution">
    <text evidence="4">The sequence shown here is derived from an EMBL/GenBank/DDBJ whole genome shotgun (WGS) entry which is preliminary data.</text>
</comment>
<reference evidence="4" key="2">
    <citation type="submission" date="2020-09" db="EMBL/GenBank/DDBJ databases">
        <authorList>
            <person name="Sun Q."/>
            <person name="Ohkuma M."/>
        </authorList>
    </citation>
    <scope>NUCLEOTIDE SEQUENCE</scope>
    <source>
        <strain evidence="4">JCM 19596</strain>
    </source>
</reference>
<dbReference type="Pfam" id="PF00676">
    <property type="entry name" value="E1_dh"/>
    <property type="match status" value="1"/>
</dbReference>
<proteinExistence type="predicted"/>
<dbReference type="GO" id="GO:0016624">
    <property type="term" value="F:oxidoreductase activity, acting on the aldehyde or oxo group of donors, disulfide as acceptor"/>
    <property type="evidence" value="ECO:0007669"/>
    <property type="project" value="InterPro"/>
</dbReference>
<evidence type="ECO:0000256" key="2">
    <source>
        <dbReference type="SAM" id="MobiDB-lite"/>
    </source>
</evidence>
<dbReference type="InterPro" id="IPR001017">
    <property type="entry name" value="DH_E1"/>
</dbReference>